<feature type="transmembrane region" description="Helical" evidence="1">
    <location>
        <begin position="28"/>
        <end position="49"/>
    </location>
</feature>
<sequence length="106" mass="11455">MNLVLLFILEVCTIVAVSYWGFVVGKGIVFKILLGIGAPLLIMMIWGLFGSPAAQIPLTGGYRILLEVTIFGCAILALLAVGKPTLAFVFGALVIVNKILMYVWKQ</sequence>
<organism evidence="2 3">
    <name type="scientific">Niallia circulans</name>
    <name type="common">Bacillus circulans</name>
    <dbReference type="NCBI Taxonomy" id="1397"/>
    <lineage>
        <taxon>Bacteria</taxon>
        <taxon>Bacillati</taxon>
        <taxon>Bacillota</taxon>
        <taxon>Bacilli</taxon>
        <taxon>Bacillales</taxon>
        <taxon>Bacillaceae</taxon>
        <taxon>Niallia</taxon>
    </lineage>
</organism>
<dbReference type="Pfam" id="PF10823">
    <property type="entry name" value="DUF2568"/>
    <property type="match status" value="1"/>
</dbReference>
<feature type="transmembrane region" description="Helical" evidence="1">
    <location>
        <begin position="86"/>
        <end position="104"/>
    </location>
</feature>
<protein>
    <recommendedName>
        <fullName evidence="4">DUF2568 domain-containing protein</fullName>
    </recommendedName>
</protein>
<feature type="transmembrane region" description="Helical" evidence="1">
    <location>
        <begin position="61"/>
        <end position="80"/>
    </location>
</feature>
<accession>A0A0J1I410</accession>
<evidence type="ECO:0000256" key="1">
    <source>
        <dbReference type="SAM" id="Phobius"/>
    </source>
</evidence>
<keyword evidence="3" id="KW-1185">Reference proteome</keyword>
<dbReference type="RefSeq" id="WP_031536999.1">
    <property type="nucleotide sequence ID" value="NZ_JADYUA010000057.1"/>
</dbReference>
<keyword evidence="1" id="KW-0472">Membrane</keyword>
<proteinExistence type="predicted"/>
<dbReference type="InterPro" id="IPR021214">
    <property type="entry name" value="DUF2568"/>
</dbReference>
<dbReference type="OrthoDB" id="4557830at2"/>
<comment type="caution">
    <text evidence="2">The sequence shown here is derived from an EMBL/GenBank/DDBJ whole genome shotgun (WGS) entry which is preliminary data.</text>
</comment>
<keyword evidence="1" id="KW-1133">Transmembrane helix</keyword>
<dbReference type="AlphaFoldDB" id="A0A0J1I410"/>
<dbReference type="Proteomes" id="UP000036045">
    <property type="component" value="Unassembled WGS sequence"/>
</dbReference>
<evidence type="ECO:0008006" key="4">
    <source>
        <dbReference type="Google" id="ProtNLM"/>
    </source>
</evidence>
<reference evidence="2 3" key="1">
    <citation type="submission" date="2015-05" db="EMBL/GenBank/DDBJ databases">
        <title>Whole genome sequence and identification of bacterial endophytes from Costus igneus.</title>
        <authorList>
            <person name="Lee Y.P."/>
            <person name="Gan H.M."/>
            <person name="Eng W."/>
            <person name="Wheatley M.S."/>
            <person name="Caraballo A."/>
            <person name="Polter S."/>
            <person name="Savka M.A."/>
            <person name="Hudson A.O."/>
        </authorList>
    </citation>
    <scope>NUCLEOTIDE SEQUENCE [LARGE SCALE GENOMIC DNA]</scope>
    <source>
        <strain evidence="2 3">RIT379</strain>
    </source>
</reference>
<evidence type="ECO:0000313" key="2">
    <source>
        <dbReference type="EMBL" id="KLV20687.1"/>
    </source>
</evidence>
<gene>
    <name evidence="2" type="ORF">ABW02_23285</name>
</gene>
<evidence type="ECO:0000313" key="3">
    <source>
        <dbReference type="Proteomes" id="UP000036045"/>
    </source>
</evidence>
<keyword evidence="1" id="KW-0812">Transmembrane</keyword>
<name>A0A0J1I410_NIACI</name>
<dbReference type="PATRIC" id="fig|1397.4.peg.3786"/>
<dbReference type="EMBL" id="LDPH01000038">
    <property type="protein sequence ID" value="KLV20687.1"/>
    <property type="molecule type" value="Genomic_DNA"/>
</dbReference>